<keyword evidence="3" id="KW-1185">Reference proteome</keyword>
<protein>
    <submittedName>
        <fullName evidence="2">Uncharacterized protein</fullName>
    </submittedName>
</protein>
<name>A0A448WLA5_9PLAT</name>
<evidence type="ECO:0000313" key="2">
    <source>
        <dbReference type="EMBL" id="VEL14545.1"/>
    </source>
</evidence>
<dbReference type="AlphaFoldDB" id="A0A448WLA5"/>
<dbReference type="EMBL" id="CAAALY010021569">
    <property type="protein sequence ID" value="VEL14545.1"/>
    <property type="molecule type" value="Genomic_DNA"/>
</dbReference>
<evidence type="ECO:0000313" key="3">
    <source>
        <dbReference type="Proteomes" id="UP000784294"/>
    </source>
</evidence>
<sequence length="257" mass="27429">MDCLAQEQDTIADSFLHSVTAASGPPSSCLLGSDSLSSLQTLTNHSVHSPGQPISASVLPAQPNASLAFGTPTQRHHHSMQHRQLHAYSFHPHSQVYLQTPMSCPNFNAHNIPSTGHSSSLPGTSSPPSQTIAIPTPPAITSHSDTIIADVLTQSSPQYKSLIDDGSSSMQQQQHHQVEASVEVGTCGRSSPLKLLQNPEFLLMGDNSLLTNKTSMTSRGATSPLKAIIRDSIEALKQPIEVNTSISRRSGQFKSLI</sequence>
<gene>
    <name evidence="2" type="ORF">PXEA_LOCUS7985</name>
</gene>
<dbReference type="Proteomes" id="UP000784294">
    <property type="component" value="Unassembled WGS sequence"/>
</dbReference>
<proteinExistence type="predicted"/>
<feature type="region of interest" description="Disordered" evidence="1">
    <location>
        <begin position="108"/>
        <end position="134"/>
    </location>
</feature>
<comment type="caution">
    <text evidence="2">The sequence shown here is derived from an EMBL/GenBank/DDBJ whole genome shotgun (WGS) entry which is preliminary data.</text>
</comment>
<feature type="compositionally biased region" description="Low complexity" evidence="1">
    <location>
        <begin position="113"/>
        <end position="129"/>
    </location>
</feature>
<evidence type="ECO:0000256" key="1">
    <source>
        <dbReference type="SAM" id="MobiDB-lite"/>
    </source>
</evidence>
<accession>A0A448WLA5</accession>
<reference evidence="2" key="1">
    <citation type="submission" date="2018-11" db="EMBL/GenBank/DDBJ databases">
        <authorList>
            <consortium name="Pathogen Informatics"/>
        </authorList>
    </citation>
    <scope>NUCLEOTIDE SEQUENCE</scope>
</reference>
<organism evidence="2 3">
    <name type="scientific">Protopolystoma xenopodis</name>
    <dbReference type="NCBI Taxonomy" id="117903"/>
    <lineage>
        <taxon>Eukaryota</taxon>
        <taxon>Metazoa</taxon>
        <taxon>Spiralia</taxon>
        <taxon>Lophotrochozoa</taxon>
        <taxon>Platyhelminthes</taxon>
        <taxon>Monogenea</taxon>
        <taxon>Polyopisthocotylea</taxon>
        <taxon>Polystomatidea</taxon>
        <taxon>Polystomatidae</taxon>
        <taxon>Protopolystoma</taxon>
    </lineage>
</organism>